<evidence type="ECO:0000256" key="1">
    <source>
        <dbReference type="SAM" id="MobiDB-lite"/>
    </source>
</evidence>
<name>A0A1N7F6D4_9EURY</name>
<organism evidence="2 3">
    <name type="scientific">Natronorubrum daqingense</name>
    <dbReference type="NCBI Taxonomy" id="588898"/>
    <lineage>
        <taxon>Archaea</taxon>
        <taxon>Methanobacteriati</taxon>
        <taxon>Methanobacteriota</taxon>
        <taxon>Stenosarchaea group</taxon>
        <taxon>Halobacteria</taxon>
        <taxon>Halobacteriales</taxon>
        <taxon>Natrialbaceae</taxon>
        <taxon>Natronorubrum</taxon>
    </lineage>
</organism>
<reference evidence="2 3" key="1">
    <citation type="submission" date="2017-01" db="EMBL/GenBank/DDBJ databases">
        <authorList>
            <person name="Mah S.A."/>
            <person name="Swanson W.J."/>
            <person name="Moy G.W."/>
            <person name="Vacquier V.D."/>
        </authorList>
    </citation>
    <scope>NUCLEOTIDE SEQUENCE [LARGE SCALE GENOMIC DNA]</scope>
    <source>
        <strain evidence="2 3">CGMCC 1.8909</strain>
    </source>
</reference>
<keyword evidence="3" id="KW-1185">Reference proteome</keyword>
<dbReference type="AlphaFoldDB" id="A0A1N7F6D4"/>
<dbReference type="STRING" id="588898.BB347_13645"/>
<dbReference type="EMBL" id="FTNP01000005">
    <property type="protein sequence ID" value="SIR95883.1"/>
    <property type="molecule type" value="Genomic_DNA"/>
</dbReference>
<evidence type="ECO:0000313" key="3">
    <source>
        <dbReference type="Proteomes" id="UP000185687"/>
    </source>
</evidence>
<feature type="compositionally biased region" description="Acidic residues" evidence="1">
    <location>
        <begin position="22"/>
        <end position="31"/>
    </location>
</feature>
<dbReference type="RefSeq" id="WP_139327043.1">
    <property type="nucleotide sequence ID" value="NZ_CP019327.1"/>
</dbReference>
<feature type="region of interest" description="Disordered" evidence="1">
    <location>
        <begin position="16"/>
        <end position="41"/>
    </location>
</feature>
<proteinExistence type="predicted"/>
<dbReference type="Proteomes" id="UP000185687">
    <property type="component" value="Unassembled WGS sequence"/>
</dbReference>
<dbReference type="OrthoDB" id="378673at2157"/>
<gene>
    <name evidence="2" type="ORF">SAMN05421809_3047</name>
</gene>
<sequence length="227" mass="26346">MKLKVTIRNREIVIPMDYLPETPDETDESDSEPTSANGQETIDIDETPFTCVPWVTTTDTGNRSLEQAVRVHSHIEGMGEMHDDELERYVEPFTWTHSSNQIDRERVYWQYVAPTVATSSSVEWVGHHGYDESEGFPGFHELKEIAANHLPDRAEGDYATVARVVEKIGYLHSQQNGRRISRWELTRRKTGVNKQWERVYDRYVPMMPQIRPANGRNEPDWKWAGDE</sequence>
<protein>
    <submittedName>
        <fullName evidence="2">Uncharacterized protein</fullName>
    </submittedName>
</protein>
<dbReference type="GeneID" id="30957006"/>
<accession>A0A1N7F6D4</accession>
<evidence type="ECO:0000313" key="2">
    <source>
        <dbReference type="EMBL" id="SIR95883.1"/>
    </source>
</evidence>